<reference evidence="1" key="2">
    <citation type="submission" date="2004-02" db="EMBL/GenBank/DDBJ databases">
        <authorList>
            <consortium name="Genoscope"/>
            <consortium name="Whitehead Institute Centre for Genome Research"/>
        </authorList>
    </citation>
    <scope>NUCLEOTIDE SEQUENCE</scope>
</reference>
<dbReference type="AlphaFoldDB" id="Q4T735"/>
<sequence>MPFCAAPSGHHYHGYHHCSGYVQPGEFSHIVC</sequence>
<name>Q4T735_TETNG</name>
<evidence type="ECO:0000313" key="1">
    <source>
        <dbReference type="EMBL" id="CAF91297.1"/>
    </source>
</evidence>
<protein>
    <submittedName>
        <fullName evidence="1">(spotted green pufferfish) hypothetical protein</fullName>
    </submittedName>
</protein>
<comment type="caution">
    <text evidence="1">The sequence shown here is derived from an EMBL/GenBank/DDBJ whole genome shotgun (WGS) entry which is preliminary data.</text>
</comment>
<dbReference type="EMBL" id="CAAE01008338">
    <property type="protein sequence ID" value="CAF91297.1"/>
    <property type="molecule type" value="Genomic_DNA"/>
</dbReference>
<proteinExistence type="predicted"/>
<reference evidence="1" key="1">
    <citation type="journal article" date="2004" name="Nature">
        <title>Genome duplication in the teleost fish Tetraodon nigroviridis reveals the early vertebrate proto-karyotype.</title>
        <authorList>
            <person name="Jaillon O."/>
            <person name="Aury J.-M."/>
            <person name="Brunet F."/>
            <person name="Petit J.-L."/>
            <person name="Stange-Thomann N."/>
            <person name="Mauceli E."/>
            <person name="Bouneau L."/>
            <person name="Fischer C."/>
            <person name="Ozouf-Costaz C."/>
            <person name="Bernot A."/>
            <person name="Nicaud S."/>
            <person name="Jaffe D."/>
            <person name="Fisher S."/>
            <person name="Lutfalla G."/>
            <person name="Dossat C."/>
            <person name="Segurens B."/>
            <person name="Dasilva C."/>
            <person name="Salanoubat M."/>
            <person name="Levy M."/>
            <person name="Boudet N."/>
            <person name="Castellano S."/>
            <person name="Anthouard V."/>
            <person name="Jubin C."/>
            <person name="Castelli V."/>
            <person name="Katinka M."/>
            <person name="Vacherie B."/>
            <person name="Biemont C."/>
            <person name="Skalli Z."/>
            <person name="Cattolico L."/>
            <person name="Poulain J."/>
            <person name="De Berardinis V."/>
            <person name="Cruaud C."/>
            <person name="Duprat S."/>
            <person name="Brottier P."/>
            <person name="Coutanceau J.-P."/>
            <person name="Gouzy J."/>
            <person name="Parra G."/>
            <person name="Lardier G."/>
            <person name="Chapple C."/>
            <person name="McKernan K.J."/>
            <person name="McEwan P."/>
            <person name="Bosak S."/>
            <person name="Kellis M."/>
            <person name="Volff J.-N."/>
            <person name="Guigo R."/>
            <person name="Zody M.C."/>
            <person name="Mesirov J."/>
            <person name="Lindblad-Toh K."/>
            <person name="Birren B."/>
            <person name="Nusbaum C."/>
            <person name="Kahn D."/>
            <person name="Robinson-Rechavi M."/>
            <person name="Laudet V."/>
            <person name="Schachter V."/>
            <person name="Quetier F."/>
            <person name="Saurin W."/>
            <person name="Scarpelli C."/>
            <person name="Wincker P."/>
            <person name="Lander E.S."/>
            <person name="Weissenbach J."/>
            <person name="Roest Crollius H."/>
        </authorList>
    </citation>
    <scope>NUCLEOTIDE SEQUENCE [LARGE SCALE GENOMIC DNA]</scope>
</reference>
<gene>
    <name evidence="1" type="ORF">GSTENG00005952001</name>
</gene>
<accession>Q4T735</accession>
<dbReference type="KEGG" id="tng:GSTEN00005952G001"/>
<organism evidence="1">
    <name type="scientific">Tetraodon nigroviridis</name>
    <name type="common">Spotted green pufferfish</name>
    <name type="synonym">Chelonodon nigroviridis</name>
    <dbReference type="NCBI Taxonomy" id="99883"/>
    <lineage>
        <taxon>Eukaryota</taxon>
        <taxon>Metazoa</taxon>
        <taxon>Chordata</taxon>
        <taxon>Craniata</taxon>
        <taxon>Vertebrata</taxon>
        <taxon>Euteleostomi</taxon>
        <taxon>Actinopterygii</taxon>
        <taxon>Neopterygii</taxon>
        <taxon>Teleostei</taxon>
        <taxon>Neoteleostei</taxon>
        <taxon>Acanthomorphata</taxon>
        <taxon>Eupercaria</taxon>
        <taxon>Tetraodontiformes</taxon>
        <taxon>Tetradontoidea</taxon>
        <taxon>Tetraodontidae</taxon>
        <taxon>Tetraodon</taxon>
    </lineage>
</organism>